<feature type="transmembrane region" description="Helical" evidence="2">
    <location>
        <begin position="190"/>
        <end position="208"/>
    </location>
</feature>
<evidence type="ECO:0000313" key="3">
    <source>
        <dbReference type="EMBL" id="GAA2454527.1"/>
    </source>
</evidence>
<evidence type="ECO:0000256" key="2">
    <source>
        <dbReference type="SAM" id="Phobius"/>
    </source>
</evidence>
<proteinExistence type="predicted"/>
<protein>
    <submittedName>
        <fullName evidence="3">Uncharacterized protein</fullName>
    </submittedName>
</protein>
<feature type="region of interest" description="Disordered" evidence="1">
    <location>
        <begin position="160"/>
        <end position="184"/>
    </location>
</feature>
<keyword evidence="2" id="KW-0472">Membrane</keyword>
<name>A0ABN3KBZ3_9ACTN</name>
<organism evidence="3 4">
    <name type="scientific">Streptomyces macrosporus</name>
    <dbReference type="NCBI Taxonomy" id="44032"/>
    <lineage>
        <taxon>Bacteria</taxon>
        <taxon>Bacillati</taxon>
        <taxon>Actinomycetota</taxon>
        <taxon>Actinomycetes</taxon>
        <taxon>Kitasatosporales</taxon>
        <taxon>Streptomycetaceae</taxon>
        <taxon>Streptomyces</taxon>
    </lineage>
</organism>
<evidence type="ECO:0000256" key="1">
    <source>
        <dbReference type="SAM" id="MobiDB-lite"/>
    </source>
</evidence>
<keyword evidence="4" id="KW-1185">Reference proteome</keyword>
<keyword evidence="2" id="KW-1133">Transmembrane helix</keyword>
<accession>A0ABN3KBZ3</accession>
<gene>
    <name evidence="3" type="ORF">GCM10010405_42950</name>
</gene>
<dbReference type="EMBL" id="BAAASZ010000030">
    <property type="protein sequence ID" value="GAA2454527.1"/>
    <property type="molecule type" value="Genomic_DNA"/>
</dbReference>
<dbReference type="Proteomes" id="UP001501638">
    <property type="component" value="Unassembled WGS sequence"/>
</dbReference>
<keyword evidence="2" id="KW-0812">Transmembrane</keyword>
<evidence type="ECO:0000313" key="4">
    <source>
        <dbReference type="Proteomes" id="UP001501638"/>
    </source>
</evidence>
<sequence length="216" mass="23080">MAANTVTRPGLCRSDAAPAPLRVPLLLLPSTDRITPPWAAPSETEALEYDSRSIDRTALGGRVLSAQLRETAAQLADMLWRRHTVYRDRAGGVVIRGEHVQRWISLAPSGRENEILLRAGRILDGGTTAPARSETVVPLRSGIGELATACRRLLAETAADAAPPAPAAPGRTKRSEKPKRTGRKGKRMSLASWVILACVVGVVALYAYSTAATGTR</sequence>
<reference evidence="3 4" key="1">
    <citation type="journal article" date="2019" name="Int. J. Syst. Evol. Microbiol.">
        <title>The Global Catalogue of Microorganisms (GCM) 10K type strain sequencing project: providing services to taxonomists for standard genome sequencing and annotation.</title>
        <authorList>
            <consortium name="The Broad Institute Genomics Platform"/>
            <consortium name="The Broad Institute Genome Sequencing Center for Infectious Disease"/>
            <person name="Wu L."/>
            <person name="Ma J."/>
        </authorList>
    </citation>
    <scope>NUCLEOTIDE SEQUENCE [LARGE SCALE GENOMIC DNA]</scope>
    <source>
        <strain evidence="3 4">JCM 6305</strain>
    </source>
</reference>
<comment type="caution">
    <text evidence="3">The sequence shown here is derived from an EMBL/GenBank/DDBJ whole genome shotgun (WGS) entry which is preliminary data.</text>
</comment>